<feature type="chain" id="PRO_5040872713" description="Outer membrane protein beta-barrel domain-containing protein" evidence="1">
    <location>
        <begin position="20"/>
        <end position="274"/>
    </location>
</feature>
<feature type="signal peptide" evidence="1">
    <location>
        <begin position="1"/>
        <end position="19"/>
    </location>
</feature>
<dbReference type="AlphaFoldDB" id="A0A9X2F336"/>
<sequence>MRYLLSVFFLFITATSVFCQTDSTKATLTVAAVYSSNANYYGQTASEQMPLGLLNATYRMPIGIYFSSSVYQLFNTPTTPILSLETGYDASITDKLKASISYNHSFFPSNSPVLQASNYNTIGSSLSYSYLLTSTLGVDYAFGKQQDIFVTFSNSKSIELGSLFDENDAISIEPAVELTSGTQHFYQTYITHKNSKNQPGKNNSGQNNGNAPVTTYVPNTKFSFLSCNFKIPFNYSRDSYLIETSYQLSVLGKNDEIPLGTMKSFLGLSFYYQF</sequence>
<keyword evidence="1" id="KW-0732">Signal</keyword>
<dbReference type="EMBL" id="JAMWYS010000045">
    <property type="protein sequence ID" value="MCO4293864.1"/>
    <property type="molecule type" value="Genomic_DNA"/>
</dbReference>
<evidence type="ECO:0008006" key="4">
    <source>
        <dbReference type="Google" id="ProtNLM"/>
    </source>
</evidence>
<evidence type="ECO:0000313" key="2">
    <source>
        <dbReference type="EMBL" id="MCO4293864.1"/>
    </source>
</evidence>
<name>A0A9X2F336_9SPHI</name>
<evidence type="ECO:0000313" key="3">
    <source>
        <dbReference type="Proteomes" id="UP001155182"/>
    </source>
</evidence>
<dbReference type="Proteomes" id="UP001155182">
    <property type="component" value="Unassembled WGS sequence"/>
</dbReference>
<proteinExistence type="predicted"/>
<evidence type="ECO:0000256" key="1">
    <source>
        <dbReference type="SAM" id="SignalP"/>
    </source>
</evidence>
<keyword evidence="3" id="KW-1185">Reference proteome</keyword>
<gene>
    <name evidence="2" type="ORF">NF867_13425</name>
</gene>
<dbReference type="RefSeq" id="WP_252588528.1">
    <property type="nucleotide sequence ID" value="NZ_JAMWYS010000045.1"/>
</dbReference>
<organism evidence="2 3">
    <name type="scientific">Solitalea agri</name>
    <dbReference type="NCBI Taxonomy" id="2953739"/>
    <lineage>
        <taxon>Bacteria</taxon>
        <taxon>Pseudomonadati</taxon>
        <taxon>Bacteroidota</taxon>
        <taxon>Sphingobacteriia</taxon>
        <taxon>Sphingobacteriales</taxon>
        <taxon>Sphingobacteriaceae</taxon>
        <taxon>Solitalea</taxon>
    </lineage>
</organism>
<accession>A0A9X2F336</accession>
<protein>
    <recommendedName>
        <fullName evidence="4">Outer membrane protein beta-barrel domain-containing protein</fullName>
    </recommendedName>
</protein>
<comment type="caution">
    <text evidence="2">The sequence shown here is derived from an EMBL/GenBank/DDBJ whole genome shotgun (WGS) entry which is preliminary data.</text>
</comment>
<reference evidence="2" key="1">
    <citation type="submission" date="2022-06" db="EMBL/GenBank/DDBJ databases">
        <title>Solitalea sp. MAHUQ-68 isolated from rhizospheric soil.</title>
        <authorList>
            <person name="Huq M.A."/>
        </authorList>
    </citation>
    <scope>NUCLEOTIDE SEQUENCE</scope>
    <source>
        <strain evidence="2">MAHUQ-68</strain>
    </source>
</reference>